<dbReference type="InterPro" id="IPR001173">
    <property type="entry name" value="Glyco_trans_2-like"/>
</dbReference>
<dbReference type="Proteomes" id="UP000005233">
    <property type="component" value="Chromosome"/>
</dbReference>
<dbReference type="Pfam" id="PF00535">
    <property type="entry name" value="Glycos_transf_2"/>
    <property type="match status" value="1"/>
</dbReference>
<evidence type="ECO:0000256" key="3">
    <source>
        <dbReference type="ARBA" id="ARBA00022679"/>
    </source>
</evidence>
<dbReference type="RefSeq" id="WP_014405211.1">
    <property type="nucleotide sequence ID" value="NC_017034.1"/>
</dbReference>
<protein>
    <submittedName>
        <fullName evidence="5">Glycosyltransferase</fullName>
    </submittedName>
</protein>
<reference evidence="5 6" key="1">
    <citation type="journal article" date="2012" name="J. Bacteriol.">
        <title>Complete genome sequence of a thermophilic methanogen, Methanocella conradii HZ254, isolated from Chinese rice field soil.</title>
        <authorList>
            <person name="Lu Z."/>
            <person name="Lu Y."/>
        </authorList>
    </citation>
    <scope>NUCLEOTIDE SEQUENCE [LARGE SCALE GENOMIC DNA]</scope>
    <source>
        <strain evidence="6">DSM 24694 / JCM 17849 / CGMCC 1.5162 / HZ254</strain>
    </source>
</reference>
<dbReference type="HOGENOM" id="CLU_023845_4_0_2"/>
<evidence type="ECO:0000259" key="4">
    <source>
        <dbReference type="Pfam" id="PF00535"/>
    </source>
</evidence>
<proteinExistence type="inferred from homology"/>
<feature type="domain" description="Glycosyltransferase 2-like" evidence="4">
    <location>
        <begin position="14"/>
        <end position="185"/>
    </location>
</feature>
<dbReference type="AlphaFoldDB" id="H8I6Q2"/>
<name>H8I6Q2_METCZ</name>
<evidence type="ECO:0000256" key="2">
    <source>
        <dbReference type="ARBA" id="ARBA00022676"/>
    </source>
</evidence>
<comment type="similarity">
    <text evidence="1">Belongs to the glycosyltransferase 2 family.</text>
</comment>
<accession>H8I6Q2</accession>
<evidence type="ECO:0000313" key="5">
    <source>
        <dbReference type="EMBL" id="AFC99372.1"/>
    </source>
</evidence>
<dbReference type="eggNOG" id="arCOG01383">
    <property type="taxonomic scope" value="Archaea"/>
</dbReference>
<dbReference type="Gene3D" id="3.90.550.10">
    <property type="entry name" value="Spore Coat Polysaccharide Biosynthesis Protein SpsA, Chain A"/>
    <property type="match status" value="1"/>
</dbReference>
<evidence type="ECO:0000313" key="6">
    <source>
        <dbReference type="Proteomes" id="UP000005233"/>
    </source>
</evidence>
<organism evidence="5 6">
    <name type="scientific">Methanocella conradii (strain DSM 24694 / JCM 17849 / CGMCC 1.5162 / HZ254)</name>
    <dbReference type="NCBI Taxonomy" id="1041930"/>
    <lineage>
        <taxon>Archaea</taxon>
        <taxon>Methanobacteriati</taxon>
        <taxon>Methanobacteriota</taxon>
        <taxon>Stenosarchaea group</taxon>
        <taxon>Methanomicrobia</taxon>
        <taxon>Methanocellales</taxon>
        <taxon>Methanocellaceae</taxon>
        <taxon>Methanocella</taxon>
    </lineage>
</organism>
<gene>
    <name evidence="5" type="ordered locus">Mtc_0609</name>
</gene>
<sequence length="326" mass="36106">MGPGALSKIRPLVSVIIVNYNGKRFLDKCLSSVEAQTYRHFETILVDNGSTDGSLEFVKSRFPEVHIISNNENFGFSKANNVGISASRGAFIATLNNDTEARPRWLEALVDVMLSEDNVGMCASKMLFMNSPRVINSTGICISRSGASWDRGMFEPDRGQYDSIEEVFGPCAGAALYRRTMLDEVGLFDESFFAYMEDVDLAFRARLKGWKCLYVPDAVVYHHHGGTAGYMSDLSVYYGNRNIIWNFIKNYPAPLLLTSLIWAIGRNLAVLPYYALKGHGRAALRAKVDALKGLPAMAAGRAGGKSDVSRFIHTWARVPSPRKMPP</sequence>
<keyword evidence="6" id="KW-1185">Reference proteome</keyword>
<dbReference type="PANTHER" id="PTHR43179:SF12">
    <property type="entry name" value="GALACTOFURANOSYLTRANSFERASE GLFT2"/>
    <property type="match status" value="1"/>
</dbReference>
<evidence type="ECO:0000256" key="1">
    <source>
        <dbReference type="ARBA" id="ARBA00006739"/>
    </source>
</evidence>
<dbReference type="GeneID" id="11970500"/>
<dbReference type="STRING" id="1041930.Mtc_0609"/>
<dbReference type="InterPro" id="IPR029044">
    <property type="entry name" value="Nucleotide-diphossugar_trans"/>
</dbReference>
<dbReference type="SUPFAM" id="SSF53448">
    <property type="entry name" value="Nucleotide-diphospho-sugar transferases"/>
    <property type="match status" value="1"/>
</dbReference>
<dbReference type="CDD" id="cd04186">
    <property type="entry name" value="GT_2_like_c"/>
    <property type="match status" value="1"/>
</dbReference>
<dbReference type="OrthoDB" id="46222at2157"/>
<dbReference type="EMBL" id="CP003243">
    <property type="protein sequence ID" value="AFC99372.1"/>
    <property type="molecule type" value="Genomic_DNA"/>
</dbReference>
<keyword evidence="3" id="KW-0808">Transferase</keyword>
<dbReference type="GO" id="GO:0016757">
    <property type="term" value="F:glycosyltransferase activity"/>
    <property type="evidence" value="ECO:0007669"/>
    <property type="project" value="UniProtKB-KW"/>
</dbReference>
<keyword evidence="2" id="KW-0328">Glycosyltransferase</keyword>
<dbReference type="PANTHER" id="PTHR43179">
    <property type="entry name" value="RHAMNOSYLTRANSFERASE WBBL"/>
    <property type="match status" value="1"/>
</dbReference>
<dbReference type="KEGG" id="mez:Mtc_0609"/>